<dbReference type="EMBL" id="MU853246">
    <property type="protein sequence ID" value="KAK4119614.1"/>
    <property type="molecule type" value="Genomic_DNA"/>
</dbReference>
<reference evidence="1" key="1">
    <citation type="journal article" date="2023" name="Mol. Phylogenet. Evol.">
        <title>Genome-scale phylogeny and comparative genomics of the fungal order Sordariales.</title>
        <authorList>
            <person name="Hensen N."/>
            <person name="Bonometti L."/>
            <person name="Westerberg I."/>
            <person name="Brannstrom I.O."/>
            <person name="Guillou S."/>
            <person name="Cros-Aarteil S."/>
            <person name="Calhoun S."/>
            <person name="Haridas S."/>
            <person name="Kuo A."/>
            <person name="Mondo S."/>
            <person name="Pangilinan J."/>
            <person name="Riley R."/>
            <person name="LaButti K."/>
            <person name="Andreopoulos B."/>
            <person name="Lipzen A."/>
            <person name="Chen C."/>
            <person name="Yan M."/>
            <person name="Daum C."/>
            <person name="Ng V."/>
            <person name="Clum A."/>
            <person name="Steindorff A."/>
            <person name="Ohm R.A."/>
            <person name="Martin F."/>
            <person name="Silar P."/>
            <person name="Natvig D.O."/>
            <person name="Lalanne C."/>
            <person name="Gautier V."/>
            <person name="Ament-Velasquez S.L."/>
            <person name="Kruys A."/>
            <person name="Hutchinson M.I."/>
            <person name="Powell A.J."/>
            <person name="Barry K."/>
            <person name="Miller A.N."/>
            <person name="Grigoriev I.V."/>
            <person name="Debuchy R."/>
            <person name="Gladieux P."/>
            <person name="Hiltunen Thoren M."/>
            <person name="Johannesson H."/>
        </authorList>
    </citation>
    <scope>NUCLEOTIDE SEQUENCE</scope>
    <source>
        <strain evidence="1">CBS 731.68</strain>
    </source>
</reference>
<dbReference type="GeneID" id="87823202"/>
<dbReference type="AlphaFoldDB" id="A0AAN6TS19"/>
<organism evidence="1 2">
    <name type="scientific">Parathielavia appendiculata</name>
    <dbReference type="NCBI Taxonomy" id="2587402"/>
    <lineage>
        <taxon>Eukaryota</taxon>
        <taxon>Fungi</taxon>
        <taxon>Dikarya</taxon>
        <taxon>Ascomycota</taxon>
        <taxon>Pezizomycotina</taxon>
        <taxon>Sordariomycetes</taxon>
        <taxon>Sordariomycetidae</taxon>
        <taxon>Sordariales</taxon>
        <taxon>Chaetomiaceae</taxon>
        <taxon>Parathielavia</taxon>
    </lineage>
</organism>
<accession>A0AAN6TS19</accession>
<keyword evidence="2" id="KW-1185">Reference proteome</keyword>
<proteinExistence type="predicted"/>
<sequence>MREAGRRERLSPHLLSANQPDDIQMMDIKRHSSSRAERLRWPLLSYCGDMVPTLPTLRYALTNFPSTIKLSAHRAVLSMPHTVYCTLVLDVQSALPYLTRPTHILNPCMEIVRVFMQLARFAHERWFQPGAQRPADRSFGSLVSIALCTMLAEEASHGGASSQFHCSASYHAITVTV</sequence>
<name>A0AAN6TS19_9PEZI</name>
<dbReference type="RefSeq" id="XP_062643387.1">
    <property type="nucleotide sequence ID" value="XM_062786436.1"/>
</dbReference>
<evidence type="ECO:0000313" key="1">
    <source>
        <dbReference type="EMBL" id="KAK4119614.1"/>
    </source>
</evidence>
<gene>
    <name evidence="1" type="ORF">N657DRAFT_250112</name>
</gene>
<reference evidence="1" key="2">
    <citation type="submission" date="2023-05" db="EMBL/GenBank/DDBJ databases">
        <authorList>
            <consortium name="Lawrence Berkeley National Laboratory"/>
            <person name="Steindorff A."/>
            <person name="Hensen N."/>
            <person name="Bonometti L."/>
            <person name="Westerberg I."/>
            <person name="Brannstrom I.O."/>
            <person name="Guillou S."/>
            <person name="Cros-Aarteil S."/>
            <person name="Calhoun S."/>
            <person name="Haridas S."/>
            <person name="Kuo A."/>
            <person name="Mondo S."/>
            <person name="Pangilinan J."/>
            <person name="Riley R."/>
            <person name="Labutti K."/>
            <person name="Andreopoulos B."/>
            <person name="Lipzen A."/>
            <person name="Chen C."/>
            <person name="Yanf M."/>
            <person name="Daum C."/>
            <person name="Ng V."/>
            <person name="Clum A."/>
            <person name="Ohm R."/>
            <person name="Martin F."/>
            <person name="Silar P."/>
            <person name="Natvig D."/>
            <person name="Lalanne C."/>
            <person name="Gautier V."/>
            <person name="Ament-Velasquez S.L."/>
            <person name="Kruys A."/>
            <person name="Hutchinson M.I."/>
            <person name="Powell A.J."/>
            <person name="Barry K."/>
            <person name="Miller A.N."/>
            <person name="Grigoriev I.V."/>
            <person name="Debuchy R."/>
            <person name="Gladieux P."/>
            <person name="Thoren M.H."/>
            <person name="Johannesson H."/>
        </authorList>
    </citation>
    <scope>NUCLEOTIDE SEQUENCE</scope>
    <source>
        <strain evidence="1">CBS 731.68</strain>
    </source>
</reference>
<dbReference type="Proteomes" id="UP001302602">
    <property type="component" value="Unassembled WGS sequence"/>
</dbReference>
<comment type="caution">
    <text evidence="1">The sequence shown here is derived from an EMBL/GenBank/DDBJ whole genome shotgun (WGS) entry which is preliminary data.</text>
</comment>
<evidence type="ECO:0000313" key="2">
    <source>
        <dbReference type="Proteomes" id="UP001302602"/>
    </source>
</evidence>
<protein>
    <submittedName>
        <fullName evidence="1">Uncharacterized protein</fullName>
    </submittedName>
</protein>